<accession>A0A7S1K003</accession>
<comment type="subcellular location">
    <subcellularLocation>
        <location evidence="1">Nucleus</location>
    </subcellularLocation>
</comment>
<evidence type="ECO:0000256" key="1">
    <source>
        <dbReference type="ARBA" id="ARBA00004123"/>
    </source>
</evidence>
<keyword evidence="2" id="KW-0804">Transcription</keyword>
<keyword evidence="3" id="KW-0539">Nucleus</keyword>
<evidence type="ECO:0000256" key="2">
    <source>
        <dbReference type="ARBA" id="ARBA00023163"/>
    </source>
</evidence>
<proteinExistence type="predicted"/>
<name>A0A7S1K003_9ALVE</name>
<organism evidence="4">
    <name type="scientific">Vitrella brassicaformis</name>
    <dbReference type="NCBI Taxonomy" id="1169539"/>
    <lineage>
        <taxon>Eukaryota</taxon>
        <taxon>Sar</taxon>
        <taxon>Alveolata</taxon>
        <taxon>Colpodellida</taxon>
        <taxon>Vitrellaceae</taxon>
        <taxon>Vitrella</taxon>
    </lineage>
</organism>
<reference evidence="4" key="1">
    <citation type="submission" date="2021-01" db="EMBL/GenBank/DDBJ databases">
        <authorList>
            <person name="Corre E."/>
            <person name="Pelletier E."/>
            <person name="Niang G."/>
            <person name="Scheremetjew M."/>
            <person name="Finn R."/>
            <person name="Kale V."/>
            <person name="Holt S."/>
            <person name="Cochrane G."/>
            <person name="Meng A."/>
            <person name="Brown T."/>
            <person name="Cohen L."/>
        </authorList>
    </citation>
    <scope>NUCLEOTIDE SEQUENCE</scope>
    <source>
        <strain evidence="4">CCMP3346</strain>
    </source>
</reference>
<sequence length="144" mass="16533">MYLDDRERTSCRSVYRHTALGSALMQVLYELSTEYPHLDVKKLMNRILPQFDEAAEIAFRSVDRRLKYTLTGRVWGYKALDGVWTFLLTDCLLSPIGNRHTRGLFSQVTRRSPAVLLQGVSAKDARAVPVFDGKRDHANMTDQR</sequence>
<dbReference type="AlphaFoldDB" id="A0A7S1K003"/>
<dbReference type="GO" id="GO:0005672">
    <property type="term" value="C:transcription factor TFIIA complex"/>
    <property type="evidence" value="ECO:0007669"/>
    <property type="project" value="InterPro"/>
</dbReference>
<dbReference type="SUPFAM" id="SSF50784">
    <property type="entry name" value="Transcription factor IIA (TFIIA), beta-barrel domain"/>
    <property type="match status" value="1"/>
</dbReference>
<evidence type="ECO:0000256" key="3">
    <source>
        <dbReference type="ARBA" id="ARBA00023242"/>
    </source>
</evidence>
<dbReference type="EMBL" id="HBGB01024173">
    <property type="protein sequence ID" value="CAD9058928.1"/>
    <property type="molecule type" value="Transcribed_RNA"/>
</dbReference>
<evidence type="ECO:0000313" key="4">
    <source>
        <dbReference type="EMBL" id="CAD9058928.1"/>
    </source>
</evidence>
<protein>
    <recommendedName>
        <fullName evidence="5">Transcription initiation factor IIA subunit 2</fullName>
    </recommendedName>
</protein>
<gene>
    <name evidence="4" type="ORF">VBRA1451_LOCUS13998</name>
</gene>
<dbReference type="InterPro" id="IPR009088">
    <property type="entry name" value="TFIIA_b-brl"/>
</dbReference>
<dbReference type="GO" id="GO:0006367">
    <property type="term" value="P:transcription initiation at RNA polymerase II promoter"/>
    <property type="evidence" value="ECO:0007669"/>
    <property type="project" value="InterPro"/>
</dbReference>
<evidence type="ECO:0008006" key="5">
    <source>
        <dbReference type="Google" id="ProtNLM"/>
    </source>
</evidence>